<dbReference type="AlphaFoldDB" id="A0A7D8UYR4"/>
<evidence type="ECO:0000256" key="3">
    <source>
        <dbReference type="ARBA" id="ARBA00023163"/>
    </source>
</evidence>
<keyword evidence="4" id="KW-0539">Nucleus</keyword>
<keyword evidence="2" id="KW-0805">Transcription regulation</keyword>
<dbReference type="Proteomes" id="UP000481288">
    <property type="component" value="Unassembled WGS sequence"/>
</dbReference>
<dbReference type="GO" id="GO:0000981">
    <property type="term" value="F:DNA-binding transcription factor activity, RNA polymerase II-specific"/>
    <property type="evidence" value="ECO:0007669"/>
    <property type="project" value="InterPro"/>
</dbReference>
<protein>
    <submittedName>
        <fullName evidence="7">Transcription factor sdnS</fullName>
    </submittedName>
</protein>
<gene>
    <name evidence="7" type="primary">sdnS_1</name>
    <name evidence="7" type="ORF">LCER1_G003584</name>
</gene>
<dbReference type="InterPro" id="IPR001138">
    <property type="entry name" value="Zn2Cys6_DnaBD"/>
</dbReference>
<sequence length="741" mass="82768">MSYNSMPPPIEEHRRKRVRKGTRSCWECKRRKIKCIYQSEDHSICAGCLDRETTCRKQEYLDNQPIRDDAGNAALGQRMERVETLLEKLIENGSQRTGENDALIAPVDVPTLSSTSGSTFVSQSPFMTLLEGSAGQLAEANESMPPPQSTSDSTSSEPASTSQGSSMGKIEKLRRQLAALLPCQEDVDCLSDTSGWWFLRQHIMPYLLAAPEVAEHDLQNSFDVLTVSASHPTVIAKLLLCVAISIEQLLPNIDSQKFRTKVPLRETMENIIILVTATVTSDDELTGTIEGIECLVLLTVYQINAGNLRKSWLTFRRAISVAQLLGLHRVSLKASQDIPDSKEIRPYNLWYQIMRGERFLSLMLGAPSATGSTPFLFDDQVPWLSTEDLYNKHLCQIAGMILTRNQADSTHAFSTTQEIDEKLGSLAKQMPQAWWEIPTNLTDDRTKEVSSSLERILCQIWHFELETLVHLPFMLRAATDRRYDYSRISCLSASRDLIKRWMFIRGFRSTIFINTFVEFQAFTATITLLLGLLGYKPSTTDPVVLKERGDDLQLVETVVQILEELKQSGAGVNIVNQGIPVIRTLQGVLQNKGSSSNNMRLEIQHFGTISITRSGKVHSLEGERILGANPRPVATPVGFNPLHQARQSHRTPLATGVGPTLTSMSVPGGQEYQAVNGDEEFLNNDSAWMDDTFLQFTSSQFPTFDTQAMGTTEWPPLQESDVLLFNGLLDISADVGIDWDF</sequence>
<dbReference type="GO" id="GO:0003677">
    <property type="term" value="F:DNA binding"/>
    <property type="evidence" value="ECO:0007669"/>
    <property type="project" value="InterPro"/>
</dbReference>
<evidence type="ECO:0000256" key="5">
    <source>
        <dbReference type="SAM" id="MobiDB-lite"/>
    </source>
</evidence>
<evidence type="ECO:0000256" key="2">
    <source>
        <dbReference type="ARBA" id="ARBA00023015"/>
    </source>
</evidence>
<evidence type="ECO:0000313" key="8">
    <source>
        <dbReference type="Proteomes" id="UP000481288"/>
    </source>
</evidence>
<dbReference type="InterPro" id="IPR007219">
    <property type="entry name" value="XnlR_reg_dom"/>
</dbReference>
<evidence type="ECO:0000313" key="7">
    <source>
        <dbReference type="EMBL" id="TVY53407.1"/>
    </source>
</evidence>
<keyword evidence="3" id="KW-0804">Transcription</keyword>
<dbReference type="SMART" id="SM00906">
    <property type="entry name" value="Fungal_trans"/>
    <property type="match status" value="1"/>
</dbReference>
<evidence type="ECO:0000256" key="1">
    <source>
        <dbReference type="ARBA" id="ARBA00022723"/>
    </source>
</evidence>
<comment type="caution">
    <text evidence="7">The sequence shown here is derived from an EMBL/GenBank/DDBJ whole genome shotgun (WGS) entry which is preliminary data.</text>
</comment>
<dbReference type="Pfam" id="PF04082">
    <property type="entry name" value="Fungal_trans"/>
    <property type="match status" value="1"/>
</dbReference>
<dbReference type="Gene3D" id="4.10.240.10">
    <property type="entry name" value="Zn(2)-C6 fungal-type DNA-binding domain"/>
    <property type="match status" value="1"/>
</dbReference>
<dbReference type="PANTHER" id="PTHR47840">
    <property type="entry name" value="ZN(II)2CYS6 TRANSCRIPTION FACTOR (EUROFUNG)-RELATED"/>
    <property type="match status" value="1"/>
</dbReference>
<dbReference type="EMBL" id="QGMG01000459">
    <property type="protein sequence ID" value="TVY53407.1"/>
    <property type="molecule type" value="Genomic_DNA"/>
</dbReference>
<keyword evidence="8" id="KW-1185">Reference proteome</keyword>
<feature type="compositionally biased region" description="Low complexity" evidence="5">
    <location>
        <begin position="149"/>
        <end position="166"/>
    </location>
</feature>
<evidence type="ECO:0000256" key="4">
    <source>
        <dbReference type="ARBA" id="ARBA00023242"/>
    </source>
</evidence>
<dbReference type="CDD" id="cd00067">
    <property type="entry name" value="GAL4"/>
    <property type="match status" value="1"/>
</dbReference>
<feature type="domain" description="Zn(2)-C6 fungal-type" evidence="6">
    <location>
        <begin position="24"/>
        <end position="55"/>
    </location>
</feature>
<keyword evidence="1" id="KW-0479">Metal-binding</keyword>
<dbReference type="GO" id="GO:0006351">
    <property type="term" value="P:DNA-templated transcription"/>
    <property type="evidence" value="ECO:0007669"/>
    <property type="project" value="InterPro"/>
</dbReference>
<dbReference type="PROSITE" id="PS00463">
    <property type="entry name" value="ZN2_CY6_FUNGAL_1"/>
    <property type="match status" value="1"/>
</dbReference>
<dbReference type="SMART" id="SM00066">
    <property type="entry name" value="GAL4"/>
    <property type="match status" value="1"/>
</dbReference>
<dbReference type="InterPro" id="IPR036864">
    <property type="entry name" value="Zn2-C6_fun-type_DNA-bd_sf"/>
</dbReference>
<dbReference type="SUPFAM" id="SSF57701">
    <property type="entry name" value="Zn2/Cys6 DNA-binding domain"/>
    <property type="match status" value="1"/>
</dbReference>
<organism evidence="7 8">
    <name type="scientific">Lachnellula cervina</name>
    <dbReference type="NCBI Taxonomy" id="1316786"/>
    <lineage>
        <taxon>Eukaryota</taxon>
        <taxon>Fungi</taxon>
        <taxon>Dikarya</taxon>
        <taxon>Ascomycota</taxon>
        <taxon>Pezizomycotina</taxon>
        <taxon>Leotiomycetes</taxon>
        <taxon>Helotiales</taxon>
        <taxon>Lachnaceae</taxon>
        <taxon>Lachnellula</taxon>
    </lineage>
</organism>
<proteinExistence type="predicted"/>
<name>A0A7D8UYR4_9HELO</name>
<dbReference type="GO" id="GO:0008270">
    <property type="term" value="F:zinc ion binding"/>
    <property type="evidence" value="ECO:0007669"/>
    <property type="project" value="InterPro"/>
</dbReference>
<dbReference type="CDD" id="cd12148">
    <property type="entry name" value="fungal_TF_MHR"/>
    <property type="match status" value="1"/>
</dbReference>
<reference evidence="7 8" key="1">
    <citation type="submission" date="2018-05" db="EMBL/GenBank/DDBJ databases">
        <title>Whole genome sequencing for identification of molecular markers to develop diagnostic detection tools for the regulated plant pathogen Lachnellula willkommii.</title>
        <authorList>
            <person name="Giroux E."/>
            <person name="Bilodeau G."/>
        </authorList>
    </citation>
    <scope>NUCLEOTIDE SEQUENCE [LARGE SCALE GENOMIC DNA]</scope>
    <source>
        <strain evidence="7 8">CBS 625.97</strain>
    </source>
</reference>
<feature type="region of interest" description="Disordered" evidence="5">
    <location>
        <begin position="139"/>
        <end position="169"/>
    </location>
</feature>
<accession>A0A7D8UYR4</accession>
<evidence type="ECO:0000259" key="6">
    <source>
        <dbReference type="PROSITE" id="PS00463"/>
    </source>
</evidence>
<dbReference type="OrthoDB" id="5392779at2759"/>
<dbReference type="PANTHER" id="PTHR47840:SF1">
    <property type="entry name" value="ZN(II)2CYS6 TRANSCRIPTION FACTOR (EUROFUNG)"/>
    <property type="match status" value="1"/>
</dbReference>